<organism evidence="1 2">
    <name type="scientific">Entomophthora muscae</name>
    <dbReference type="NCBI Taxonomy" id="34485"/>
    <lineage>
        <taxon>Eukaryota</taxon>
        <taxon>Fungi</taxon>
        <taxon>Fungi incertae sedis</taxon>
        <taxon>Zoopagomycota</taxon>
        <taxon>Entomophthoromycotina</taxon>
        <taxon>Entomophthoromycetes</taxon>
        <taxon>Entomophthorales</taxon>
        <taxon>Entomophthoraceae</taxon>
        <taxon>Entomophthora</taxon>
    </lineage>
</organism>
<name>A0ACC2RU39_9FUNG</name>
<dbReference type="Proteomes" id="UP001165960">
    <property type="component" value="Unassembled WGS sequence"/>
</dbReference>
<evidence type="ECO:0000313" key="1">
    <source>
        <dbReference type="EMBL" id="KAJ9053564.1"/>
    </source>
</evidence>
<gene>
    <name evidence="1" type="ORF">DSO57_1023073</name>
</gene>
<proteinExistence type="predicted"/>
<dbReference type="EMBL" id="QTSX02006508">
    <property type="protein sequence ID" value="KAJ9053564.1"/>
    <property type="molecule type" value="Genomic_DNA"/>
</dbReference>
<accession>A0ACC2RU39</accession>
<comment type="caution">
    <text evidence="1">The sequence shown here is derived from an EMBL/GenBank/DDBJ whole genome shotgun (WGS) entry which is preliminary data.</text>
</comment>
<sequence length="539" mass="59197">MASTGHPDENYTILEKLGSGSFGTVFKAIDKRTNQVVAVKQIDLETADDDISDIQQEITLLAQCESSYITQYFGSFVNGFKLWIVMEFMAGGSCLDLLKAGAFEEPHIAIVLKELLTGLDYLHSEGKLHRDIKAANVLLSGKGEVKLADFGVAAQLSHQRSKRNTFVGTPFWMAPEVIEQTGYDAKADIWSLGITAIEMAEGQPPYADFHPMRALFFIPKNDPPRLQGDMFSLDFKHFVALCLTKNPQDRPSARDLLRHPFILNVQNKPSNLVELIDRFEAWKMAYDDEPSSEAPSTMTNQTDMTGLTWDFGTMRLSGANSMRSAATARSQHNSTLFGHTPMRASIASSSGLSINEESVNILTGHEIGLTIDSTLTQLLEGRKYSPEIAAAICQIREGFGVLSDNQPAAIHDFFKSLLETVHDNETLYHYFSTQLPPAPPTLVAPEPPRNMSARRARPSIYGTPSGSGKALPTVIVDAVDSVSVDGSPSSECQPSAPSTPVGTFTTSTSDAQASAEPFTYQLNPVIEYLYNRWKLKWAT</sequence>
<keyword evidence="2" id="KW-1185">Reference proteome</keyword>
<protein>
    <submittedName>
        <fullName evidence="1">Uncharacterized protein</fullName>
    </submittedName>
</protein>
<evidence type="ECO:0000313" key="2">
    <source>
        <dbReference type="Proteomes" id="UP001165960"/>
    </source>
</evidence>
<reference evidence="1" key="1">
    <citation type="submission" date="2022-04" db="EMBL/GenBank/DDBJ databases">
        <title>Genome of the entomopathogenic fungus Entomophthora muscae.</title>
        <authorList>
            <person name="Elya C."/>
            <person name="Lovett B.R."/>
            <person name="Lee E."/>
            <person name="Macias A.M."/>
            <person name="Hajek A.E."/>
            <person name="De Bivort B.L."/>
            <person name="Kasson M.T."/>
            <person name="De Fine Licht H.H."/>
            <person name="Stajich J.E."/>
        </authorList>
    </citation>
    <scope>NUCLEOTIDE SEQUENCE</scope>
    <source>
        <strain evidence="1">Berkeley</strain>
    </source>
</reference>